<gene>
    <name evidence="4" type="ORF">DFO60_4110</name>
</gene>
<proteinExistence type="predicted"/>
<dbReference type="EMBL" id="QRDL01000006">
    <property type="protein sequence ID" value="RED01268.1"/>
    <property type="molecule type" value="Genomic_DNA"/>
</dbReference>
<evidence type="ECO:0000256" key="3">
    <source>
        <dbReference type="SAM" id="Phobius"/>
    </source>
</evidence>
<name>A0A3D9EDW6_ECTOL</name>
<protein>
    <submittedName>
        <fullName evidence="4">Uncharacterized protein</fullName>
    </submittedName>
</protein>
<evidence type="ECO:0000256" key="1">
    <source>
        <dbReference type="SAM" id="Coils"/>
    </source>
</evidence>
<sequence>MFSFDISNLATTLKETSFQSSLINRFFKSSATYNSLLLKNTPTKFIKLDKAGRIFRSDRSLFIRSISIYFENPDKKTESLKVSIMNQKGELIDSPGTRQGHGDRVVFFPESFSSQFEIKYSGIGIRPKATKIEVFGLDFESIEKQRTTIARFFDAAFQVERELAKASTEIETLSSKYSELKENIERDTNLLTVATAELEEKQNKISELVEQSFELSNNIKLQRDSLKGIAETEIQKNNNIEQLDKKTQVLNIEIADRQRELSAIINDRNLISDEYKDYVREGKSQSRIYGIYLAASLAIAIIALSLLYTGAKDLLVHPFEDAQGVFASFILRLPFAAVMSGTLLASLALARFMFRRILSINEERLTLAKLLILAKETVFSTAEATNISADEKFRTRVEVKLEMLKAYLANSLGNFSIKLAPNADDKNVDSGQATDQKDATTVESAGIDKSDALKKIEPSV</sequence>
<accession>A0A3D9EDW6</accession>
<keyword evidence="3" id="KW-0472">Membrane</keyword>
<dbReference type="Proteomes" id="UP000256988">
    <property type="component" value="Unassembled WGS sequence"/>
</dbReference>
<feature type="region of interest" description="Disordered" evidence="2">
    <location>
        <begin position="423"/>
        <end position="443"/>
    </location>
</feature>
<comment type="caution">
    <text evidence="4">The sequence shown here is derived from an EMBL/GenBank/DDBJ whole genome shotgun (WGS) entry which is preliminary data.</text>
</comment>
<evidence type="ECO:0000256" key="2">
    <source>
        <dbReference type="SAM" id="MobiDB-lite"/>
    </source>
</evidence>
<keyword evidence="1" id="KW-0175">Coiled coil</keyword>
<feature type="transmembrane region" description="Helical" evidence="3">
    <location>
        <begin position="289"/>
        <end position="309"/>
    </location>
</feature>
<evidence type="ECO:0000313" key="4">
    <source>
        <dbReference type="EMBL" id="RED01268.1"/>
    </source>
</evidence>
<evidence type="ECO:0000313" key="5">
    <source>
        <dbReference type="Proteomes" id="UP000256988"/>
    </source>
</evidence>
<keyword evidence="3" id="KW-0812">Transmembrane</keyword>
<feature type="coiled-coil region" evidence="1">
    <location>
        <begin position="156"/>
        <end position="260"/>
    </location>
</feature>
<keyword evidence="3" id="KW-1133">Transmembrane helix</keyword>
<organism evidence="4 5">
    <name type="scientific">Ectopseudomonas oleovorans</name>
    <name type="common">Pseudomonas oleovorans</name>
    <dbReference type="NCBI Taxonomy" id="301"/>
    <lineage>
        <taxon>Bacteria</taxon>
        <taxon>Pseudomonadati</taxon>
        <taxon>Pseudomonadota</taxon>
        <taxon>Gammaproteobacteria</taxon>
        <taxon>Pseudomonadales</taxon>
        <taxon>Pseudomonadaceae</taxon>
        <taxon>Ectopseudomonas</taxon>
    </lineage>
</organism>
<reference evidence="4 5" key="1">
    <citation type="submission" date="2018-07" db="EMBL/GenBank/DDBJ databases">
        <title>Genome sequencing of rice bacterial endophytes.</title>
        <authorList>
            <person name="Venturi V."/>
        </authorList>
    </citation>
    <scope>NUCLEOTIDE SEQUENCE [LARGE SCALE GENOMIC DNA]</scope>
    <source>
        <strain evidence="4 5">AG1002</strain>
    </source>
</reference>
<feature type="transmembrane region" description="Helical" evidence="3">
    <location>
        <begin position="329"/>
        <end position="354"/>
    </location>
</feature>
<dbReference type="AlphaFoldDB" id="A0A3D9EDW6"/>
<dbReference type="RefSeq" id="WP_147302590.1">
    <property type="nucleotide sequence ID" value="NZ_QRDL01000006.1"/>
</dbReference>